<evidence type="ECO:0000313" key="2">
    <source>
        <dbReference type="Proteomes" id="UP000719766"/>
    </source>
</evidence>
<reference evidence="1" key="1">
    <citation type="journal article" date="2020" name="New Phytol.">
        <title>Comparative genomics reveals dynamic genome evolution in host specialist ectomycorrhizal fungi.</title>
        <authorList>
            <person name="Lofgren L.A."/>
            <person name="Nguyen N.H."/>
            <person name="Vilgalys R."/>
            <person name="Ruytinx J."/>
            <person name="Liao H.L."/>
            <person name="Branco S."/>
            <person name="Kuo A."/>
            <person name="LaButti K."/>
            <person name="Lipzen A."/>
            <person name="Andreopoulos W."/>
            <person name="Pangilinan J."/>
            <person name="Riley R."/>
            <person name="Hundley H."/>
            <person name="Na H."/>
            <person name="Barry K."/>
            <person name="Grigoriev I.V."/>
            <person name="Stajich J.E."/>
            <person name="Kennedy P.G."/>
        </authorList>
    </citation>
    <scope>NUCLEOTIDE SEQUENCE</scope>
    <source>
        <strain evidence="1">S12</strain>
    </source>
</reference>
<protein>
    <submittedName>
        <fullName evidence="1">Uncharacterized protein</fullName>
    </submittedName>
</protein>
<evidence type="ECO:0000313" key="1">
    <source>
        <dbReference type="EMBL" id="KAG1809923.1"/>
    </source>
</evidence>
<accession>A0A9P7E2U8</accession>
<dbReference type="AlphaFoldDB" id="A0A9P7E2U8"/>
<organism evidence="1 2">
    <name type="scientific">Suillus plorans</name>
    <dbReference type="NCBI Taxonomy" id="116603"/>
    <lineage>
        <taxon>Eukaryota</taxon>
        <taxon>Fungi</taxon>
        <taxon>Dikarya</taxon>
        <taxon>Basidiomycota</taxon>
        <taxon>Agaricomycotina</taxon>
        <taxon>Agaricomycetes</taxon>
        <taxon>Agaricomycetidae</taxon>
        <taxon>Boletales</taxon>
        <taxon>Suillineae</taxon>
        <taxon>Suillaceae</taxon>
        <taxon>Suillus</taxon>
    </lineage>
</organism>
<dbReference type="OrthoDB" id="2755811at2759"/>
<dbReference type="RefSeq" id="XP_041167588.1">
    <property type="nucleotide sequence ID" value="XM_041296515.1"/>
</dbReference>
<dbReference type="Proteomes" id="UP000719766">
    <property type="component" value="Unassembled WGS sequence"/>
</dbReference>
<feature type="non-terminal residue" evidence="1">
    <location>
        <position position="1"/>
    </location>
</feature>
<feature type="non-terminal residue" evidence="1">
    <location>
        <position position="263"/>
    </location>
</feature>
<comment type="caution">
    <text evidence="1">The sequence shown here is derived from an EMBL/GenBank/DDBJ whole genome shotgun (WGS) entry which is preliminary data.</text>
</comment>
<keyword evidence="2" id="KW-1185">Reference proteome</keyword>
<name>A0A9P7E2U8_9AGAM</name>
<gene>
    <name evidence="1" type="ORF">HD556DRAFT_1208255</name>
</gene>
<sequence>KARNAHLPSAVLENRIWHLKFLPCVMYWVGNSDYGWTIPEAELESVLEAIFYAVYPRTKGPCDFNVEELAFHLVCIHQRVHKWQASFGSTAVTVLMAFFTSMPEYETQEAREEYTEYQLQECHFIYEDPDNKEQPGVFLSEYILRIFAAHLTTVTRKVRVDSLVEFGKPGYQTALALTAVAVERALVLVKDRLLIDSDPADNGGKTHKIVQTLNEVTNKMSHTGTAFSSGNWETDTMAYMDSIKALPYECIQEILEQLENYMK</sequence>
<dbReference type="GeneID" id="64590279"/>
<proteinExistence type="predicted"/>
<dbReference type="EMBL" id="JABBWE010000001">
    <property type="protein sequence ID" value="KAG1809923.1"/>
    <property type="molecule type" value="Genomic_DNA"/>
</dbReference>